<dbReference type="OrthoDB" id="5652309at2"/>
<protein>
    <submittedName>
        <fullName evidence="2">Uncharacterized protein</fullName>
    </submittedName>
</protein>
<gene>
    <name evidence="2" type="ORF">C8D86_11251</name>
</gene>
<name>A0A370GLS8_9COXI</name>
<evidence type="ECO:0000313" key="3">
    <source>
        <dbReference type="Proteomes" id="UP000254720"/>
    </source>
</evidence>
<feature type="signal peptide" evidence="1">
    <location>
        <begin position="1"/>
        <end position="25"/>
    </location>
</feature>
<dbReference type="AlphaFoldDB" id="A0A370GLS8"/>
<dbReference type="RefSeq" id="WP_114834513.1">
    <property type="nucleotide sequence ID" value="NZ_LR699114.1"/>
</dbReference>
<feature type="chain" id="PRO_5016926175" evidence="1">
    <location>
        <begin position="26"/>
        <end position="141"/>
    </location>
</feature>
<proteinExistence type="predicted"/>
<comment type="caution">
    <text evidence="2">The sequence shown here is derived from an EMBL/GenBank/DDBJ whole genome shotgun (WGS) entry which is preliminary data.</text>
</comment>
<dbReference type="Proteomes" id="UP000254720">
    <property type="component" value="Unassembled WGS sequence"/>
</dbReference>
<evidence type="ECO:0000313" key="2">
    <source>
        <dbReference type="EMBL" id="RDI42853.1"/>
    </source>
</evidence>
<reference evidence="2 3" key="1">
    <citation type="submission" date="2018-07" db="EMBL/GenBank/DDBJ databases">
        <title>Genomic Encyclopedia of Type Strains, Phase IV (KMG-IV): sequencing the most valuable type-strain genomes for metagenomic binning, comparative biology and taxonomic classification.</title>
        <authorList>
            <person name="Goeker M."/>
        </authorList>
    </citation>
    <scope>NUCLEOTIDE SEQUENCE [LARGE SCALE GENOMIC DNA]</scope>
    <source>
        <strain evidence="2 3">DSM 16500</strain>
    </source>
</reference>
<keyword evidence="3" id="KW-1185">Reference proteome</keyword>
<evidence type="ECO:0000256" key="1">
    <source>
        <dbReference type="SAM" id="SignalP"/>
    </source>
</evidence>
<organism evidence="2 3">
    <name type="scientific">Aquicella lusitana</name>
    <dbReference type="NCBI Taxonomy" id="254246"/>
    <lineage>
        <taxon>Bacteria</taxon>
        <taxon>Pseudomonadati</taxon>
        <taxon>Pseudomonadota</taxon>
        <taxon>Gammaproteobacteria</taxon>
        <taxon>Legionellales</taxon>
        <taxon>Coxiellaceae</taxon>
        <taxon>Aquicella</taxon>
    </lineage>
</organism>
<keyword evidence="1" id="KW-0732">Signal</keyword>
<accession>A0A370GLS8</accession>
<sequence>MKKVFTFVSLLSLSSLTFIPSVSLADPVGLRVEINCPTRNELANFGDYVAGNGYEVIQDRFNTIYFKSSSLPTLMPAKLDTYRSESTEYDSTSGRVTCYYNSLAQDPRFSVAYTLTNGRGGSVISQSESNIAISLPFGLRG</sequence>
<dbReference type="EMBL" id="QQAX01000012">
    <property type="protein sequence ID" value="RDI42853.1"/>
    <property type="molecule type" value="Genomic_DNA"/>
</dbReference>